<name>B7HCV0_BACC4</name>
<sequence length="41" mass="4722">MPTVNMLGNEKLTLLHDLKVAKKLVFSSYGNCRFFSDNILY</sequence>
<dbReference type="EMBL" id="CP001176">
    <property type="protein sequence ID" value="ACK62848.1"/>
    <property type="molecule type" value="Genomic_DNA"/>
</dbReference>
<dbReference type="HOGENOM" id="CLU_3265197_0_0_9"/>
<organism evidence="1 2">
    <name type="scientific">Bacillus cereus (strain B4264)</name>
    <dbReference type="NCBI Taxonomy" id="405532"/>
    <lineage>
        <taxon>Bacteria</taxon>
        <taxon>Bacillati</taxon>
        <taxon>Bacillota</taxon>
        <taxon>Bacilli</taxon>
        <taxon>Bacillales</taxon>
        <taxon>Bacillaceae</taxon>
        <taxon>Bacillus</taxon>
        <taxon>Bacillus cereus group</taxon>
    </lineage>
</organism>
<reference evidence="1 2" key="1">
    <citation type="submission" date="2008-10" db="EMBL/GenBank/DDBJ databases">
        <title>Genome sequence of Bacillus cereus B4264.</title>
        <authorList>
            <person name="Dodson R.J."/>
            <person name="Durkin A.S."/>
            <person name="Rosovitz M.J."/>
            <person name="Rasko D.A."/>
            <person name="Hoffmaster A."/>
            <person name="Ravel J."/>
            <person name="Sutton G."/>
        </authorList>
    </citation>
    <scope>NUCLEOTIDE SEQUENCE [LARGE SCALE GENOMIC DNA]</scope>
    <source>
        <strain evidence="1 2">B4264</strain>
    </source>
</reference>
<dbReference type="KEGG" id="bcb:BCB4264_A4443"/>
<accession>B7HCV0</accession>
<evidence type="ECO:0000313" key="2">
    <source>
        <dbReference type="Proteomes" id="UP000007096"/>
    </source>
</evidence>
<protein>
    <submittedName>
        <fullName evidence="1">Uncharacterized protein</fullName>
    </submittedName>
</protein>
<proteinExistence type="predicted"/>
<gene>
    <name evidence="1" type="ordered locus">BCB4264_A4443</name>
</gene>
<evidence type="ECO:0000313" key="1">
    <source>
        <dbReference type="EMBL" id="ACK62848.1"/>
    </source>
</evidence>
<dbReference type="Proteomes" id="UP000007096">
    <property type="component" value="Chromosome"/>
</dbReference>
<dbReference type="AlphaFoldDB" id="B7HCV0"/>